<evidence type="ECO:0000313" key="9">
    <source>
        <dbReference type="Proteomes" id="UP000286482"/>
    </source>
</evidence>
<evidence type="ECO:0000256" key="5">
    <source>
        <dbReference type="ARBA" id="ARBA00023136"/>
    </source>
</evidence>
<dbReference type="InterPro" id="IPR007267">
    <property type="entry name" value="GtrA_DPMS_TM"/>
</dbReference>
<feature type="transmembrane region" description="Helical" evidence="6">
    <location>
        <begin position="76"/>
        <end position="98"/>
    </location>
</feature>
<evidence type="ECO:0000256" key="2">
    <source>
        <dbReference type="ARBA" id="ARBA00009399"/>
    </source>
</evidence>
<keyword evidence="9" id="KW-1185">Reference proteome</keyword>
<dbReference type="OrthoDB" id="9795979at2"/>
<comment type="subcellular location">
    <subcellularLocation>
        <location evidence="1">Membrane</location>
        <topology evidence="1">Multi-pass membrane protein</topology>
    </subcellularLocation>
</comment>
<dbReference type="Pfam" id="PF04138">
    <property type="entry name" value="GtrA_DPMS_TM"/>
    <property type="match status" value="1"/>
</dbReference>
<feature type="transmembrane region" description="Helical" evidence="6">
    <location>
        <begin position="104"/>
        <end position="128"/>
    </location>
</feature>
<name>A0A420EFQ2_9ALTE</name>
<dbReference type="PANTHER" id="PTHR38459">
    <property type="entry name" value="PROPHAGE BACTOPRENOL-LINKED GLUCOSE TRANSLOCASE HOMOLOG"/>
    <property type="match status" value="1"/>
</dbReference>
<dbReference type="EMBL" id="RAQO01000004">
    <property type="protein sequence ID" value="RKF19539.1"/>
    <property type="molecule type" value="Genomic_DNA"/>
</dbReference>
<evidence type="ECO:0000256" key="4">
    <source>
        <dbReference type="ARBA" id="ARBA00022989"/>
    </source>
</evidence>
<keyword evidence="5 6" id="KW-0472">Membrane</keyword>
<keyword evidence="3 6" id="KW-0812">Transmembrane</keyword>
<sequence length="134" mass="14753">MPSISNKFLKFALVGGCVFVVDYSIFYILVNLSQVPVIPARAIAFVIALLLSWFANRHFTFKDRNHKPALRQLGHFAITSSVSGLLNLGSFSLLSAYIPNTQLGLAFCFAMGVGVGMVGNWLASNLWVYRSVNH</sequence>
<gene>
    <name evidence="8" type="ORF">DBZ36_03470</name>
</gene>
<proteinExistence type="inferred from homology"/>
<feature type="domain" description="GtrA/DPMS transmembrane" evidence="7">
    <location>
        <begin position="10"/>
        <end position="128"/>
    </location>
</feature>
<dbReference type="RefSeq" id="WP_120353544.1">
    <property type="nucleotide sequence ID" value="NZ_RAQO01000004.1"/>
</dbReference>
<evidence type="ECO:0000256" key="1">
    <source>
        <dbReference type="ARBA" id="ARBA00004141"/>
    </source>
</evidence>
<evidence type="ECO:0000256" key="3">
    <source>
        <dbReference type="ARBA" id="ARBA00022692"/>
    </source>
</evidence>
<reference evidence="8 9" key="1">
    <citation type="submission" date="2018-09" db="EMBL/GenBank/DDBJ databases">
        <authorList>
            <person name="Wang Z."/>
        </authorList>
    </citation>
    <scope>NUCLEOTIDE SEQUENCE [LARGE SCALE GENOMIC DNA]</scope>
    <source>
        <strain evidence="8 9">ALS 81</strain>
    </source>
</reference>
<protein>
    <submittedName>
        <fullName evidence="8">GtrA family protein</fullName>
    </submittedName>
</protein>
<evidence type="ECO:0000313" key="8">
    <source>
        <dbReference type="EMBL" id="RKF19539.1"/>
    </source>
</evidence>
<feature type="transmembrane region" description="Helical" evidence="6">
    <location>
        <begin position="36"/>
        <end position="55"/>
    </location>
</feature>
<feature type="transmembrane region" description="Helical" evidence="6">
    <location>
        <begin position="12"/>
        <end position="30"/>
    </location>
</feature>
<dbReference type="GO" id="GO:0005886">
    <property type="term" value="C:plasma membrane"/>
    <property type="evidence" value="ECO:0007669"/>
    <property type="project" value="TreeGrafter"/>
</dbReference>
<keyword evidence="4 6" id="KW-1133">Transmembrane helix</keyword>
<evidence type="ECO:0000259" key="7">
    <source>
        <dbReference type="Pfam" id="PF04138"/>
    </source>
</evidence>
<dbReference type="PANTHER" id="PTHR38459:SF1">
    <property type="entry name" value="PROPHAGE BACTOPRENOL-LINKED GLUCOSE TRANSLOCASE HOMOLOG"/>
    <property type="match status" value="1"/>
</dbReference>
<comment type="similarity">
    <text evidence="2">Belongs to the GtrA family.</text>
</comment>
<comment type="caution">
    <text evidence="8">The sequence shown here is derived from an EMBL/GenBank/DDBJ whole genome shotgun (WGS) entry which is preliminary data.</text>
</comment>
<evidence type="ECO:0000256" key="6">
    <source>
        <dbReference type="SAM" id="Phobius"/>
    </source>
</evidence>
<dbReference type="AlphaFoldDB" id="A0A420EFQ2"/>
<dbReference type="InterPro" id="IPR051401">
    <property type="entry name" value="GtrA_CellWall_Glycosyl"/>
</dbReference>
<dbReference type="Proteomes" id="UP000286482">
    <property type="component" value="Unassembled WGS sequence"/>
</dbReference>
<organism evidence="8 9">
    <name type="scientific">Alginatibacterium sediminis</name>
    <dbReference type="NCBI Taxonomy" id="2164068"/>
    <lineage>
        <taxon>Bacteria</taxon>
        <taxon>Pseudomonadati</taxon>
        <taxon>Pseudomonadota</taxon>
        <taxon>Gammaproteobacteria</taxon>
        <taxon>Alteromonadales</taxon>
        <taxon>Alteromonadaceae</taxon>
        <taxon>Alginatibacterium</taxon>
    </lineage>
</organism>
<dbReference type="GO" id="GO:0000271">
    <property type="term" value="P:polysaccharide biosynthetic process"/>
    <property type="evidence" value="ECO:0007669"/>
    <property type="project" value="InterPro"/>
</dbReference>
<accession>A0A420EFQ2</accession>